<dbReference type="InterPro" id="IPR002881">
    <property type="entry name" value="DUF58"/>
</dbReference>
<name>A0ABY9JU11_9BACI</name>
<evidence type="ECO:0000256" key="1">
    <source>
        <dbReference type="SAM" id="Phobius"/>
    </source>
</evidence>
<dbReference type="Pfam" id="PF01882">
    <property type="entry name" value="DUF58"/>
    <property type="match status" value="1"/>
</dbReference>
<dbReference type="PANTHER" id="PTHR34351">
    <property type="entry name" value="SLR1927 PROTEIN-RELATED"/>
    <property type="match status" value="1"/>
</dbReference>
<evidence type="ECO:0000313" key="3">
    <source>
        <dbReference type="EMBL" id="WLR42233.1"/>
    </source>
</evidence>
<dbReference type="Proteomes" id="UP001197974">
    <property type="component" value="Chromosome"/>
</dbReference>
<proteinExistence type="predicted"/>
<feature type="domain" description="DUF58" evidence="2">
    <location>
        <begin position="202"/>
        <end position="349"/>
    </location>
</feature>
<dbReference type="PANTHER" id="PTHR34351:SF2">
    <property type="entry name" value="DUF58 DOMAIN-CONTAINING PROTEIN"/>
    <property type="match status" value="1"/>
</dbReference>
<dbReference type="RefSeq" id="WP_226543317.1">
    <property type="nucleotide sequence ID" value="NZ_CP129013.1"/>
</dbReference>
<dbReference type="EMBL" id="CP129013">
    <property type="protein sequence ID" value="WLR42233.1"/>
    <property type="molecule type" value="Genomic_DNA"/>
</dbReference>
<keyword evidence="1" id="KW-0812">Transmembrane</keyword>
<protein>
    <submittedName>
        <fullName evidence="3">DUF58 domain-containing protein</fullName>
    </submittedName>
</protein>
<evidence type="ECO:0000259" key="2">
    <source>
        <dbReference type="Pfam" id="PF01882"/>
    </source>
</evidence>
<keyword evidence="1" id="KW-1133">Transmembrane helix</keyword>
<feature type="transmembrane region" description="Helical" evidence="1">
    <location>
        <begin position="34"/>
        <end position="54"/>
    </location>
</feature>
<keyword evidence="1" id="KW-0472">Membrane</keyword>
<accession>A0ABY9JU11</accession>
<sequence length="396" mass="46193">MKKSQKPLKILLVFVLLITTFVYAMFQGGFVSWFLFYSFLPFGLYSVLIMIYPIHHFHVTRQINQDEFAVGQKFIAHVRLERKFPFPLFFLILEDVLPESLMKKQKIHTSKIVFPWFKRVISYQYELDSMPRGDHHLSVIRVKTGDFLGLIEKEKTYQVDDRFLVYPQFVSLAYKQQDRALEKGDTAAKGQFIKDTTIAIGVREYQPGDRVAWIDWKSSARKDSLMTKEFEQLHSHDVVVMMDRSTTPAFEPLVTFTASLTRSIIKSGTKMAFLSKGKTDFRLPLKSSNEQLHKVFYHLAKVNCDAQYPFAQIIQSEIGKWNKHYLIMIITSQLTDEVVHVLSKNTKSQPIIWLVKDAPLSKEDTLRIEQLKRRSIIVRVVYEGRYEEAFSEVNAI</sequence>
<organism evidence="3 4">
    <name type="scientific">Bacillus carboniphilus</name>
    <dbReference type="NCBI Taxonomy" id="86663"/>
    <lineage>
        <taxon>Bacteria</taxon>
        <taxon>Bacillati</taxon>
        <taxon>Bacillota</taxon>
        <taxon>Bacilli</taxon>
        <taxon>Bacillales</taxon>
        <taxon>Bacillaceae</taxon>
        <taxon>Bacillus</taxon>
    </lineage>
</organism>
<evidence type="ECO:0000313" key="4">
    <source>
        <dbReference type="Proteomes" id="UP001197974"/>
    </source>
</evidence>
<keyword evidence="4" id="KW-1185">Reference proteome</keyword>
<reference evidence="3 4" key="1">
    <citation type="submission" date="2023-06" db="EMBL/GenBank/DDBJ databases">
        <title>Five Gram-positive bacteria isolated from mangrove sediments in Shenzhen, Guangdong, China.</title>
        <authorList>
            <person name="Yu S."/>
            <person name="Zheng W."/>
            <person name="Huang Y."/>
        </authorList>
    </citation>
    <scope>NUCLEOTIDE SEQUENCE [LARGE SCALE GENOMIC DNA]</scope>
    <source>
        <strain evidence="3 4">SaN35-3</strain>
    </source>
</reference>
<gene>
    <name evidence="3" type="ORF">LC087_16055</name>
</gene>